<dbReference type="Proteomes" id="UP000325255">
    <property type="component" value="Unassembled WGS sequence"/>
</dbReference>
<evidence type="ECO:0000313" key="2">
    <source>
        <dbReference type="Proteomes" id="UP000325255"/>
    </source>
</evidence>
<dbReference type="EMBL" id="VWPK01000036">
    <property type="protein sequence ID" value="KAA5610228.1"/>
    <property type="molecule type" value="Genomic_DNA"/>
</dbReference>
<proteinExistence type="predicted"/>
<protein>
    <recommendedName>
        <fullName evidence="3">Flagellar FliJ protein</fullName>
    </recommendedName>
</protein>
<keyword evidence="2" id="KW-1185">Reference proteome</keyword>
<gene>
    <name evidence="1" type="ORF">F1189_20455</name>
</gene>
<dbReference type="InterPro" id="IPR053716">
    <property type="entry name" value="Flag_assembly_chemotaxis_eff"/>
</dbReference>
<name>A0A5M6IRN2_9PROT</name>
<sequence length="141" mass="14953">MNRAVMLTLLRLRRLACEDARRTLATRLQEEDATRAALAAAEGGIVRERAAAAAPGADDAMAEAFAAWLPHGLRARAQADDSHQRAGAATAEARSALAMARTNAEAAERLLAVHDAHHAIKAARRAQAAMDEAASRSARRP</sequence>
<evidence type="ECO:0008006" key="3">
    <source>
        <dbReference type="Google" id="ProtNLM"/>
    </source>
</evidence>
<organism evidence="1 2">
    <name type="scientific">Rhodovastum atsumiense</name>
    <dbReference type="NCBI Taxonomy" id="504468"/>
    <lineage>
        <taxon>Bacteria</taxon>
        <taxon>Pseudomonadati</taxon>
        <taxon>Pseudomonadota</taxon>
        <taxon>Alphaproteobacteria</taxon>
        <taxon>Acetobacterales</taxon>
        <taxon>Acetobacteraceae</taxon>
        <taxon>Rhodovastum</taxon>
    </lineage>
</organism>
<dbReference type="RefSeq" id="WP_150042730.1">
    <property type="nucleotide sequence ID" value="NZ_OW485601.1"/>
</dbReference>
<evidence type="ECO:0000313" key="1">
    <source>
        <dbReference type="EMBL" id="KAA5610228.1"/>
    </source>
</evidence>
<accession>A0A5M6IRN2</accession>
<dbReference type="Gene3D" id="1.10.287.1700">
    <property type="match status" value="1"/>
</dbReference>
<reference evidence="1 2" key="1">
    <citation type="submission" date="2019-09" db="EMBL/GenBank/DDBJ databases">
        <title>Genome sequence of Rhodovastum atsumiense, a diverse member of the Acetobacteraceae family of non-sulfur purple photosynthetic bacteria.</title>
        <authorList>
            <person name="Meyer T."/>
            <person name="Kyndt J."/>
        </authorList>
    </citation>
    <scope>NUCLEOTIDE SEQUENCE [LARGE SCALE GENOMIC DNA]</scope>
    <source>
        <strain evidence="1 2">DSM 21279</strain>
    </source>
</reference>
<comment type="caution">
    <text evidence="1">The sequence shown here is derived from an EMBL/GenBank/DDBJ whole genome shotgun (WGS) entry which is preliminary data.</text>
</comment>
<dbReference type="AlphaFoldDB" id="A0A5M6IRN2"/>